<gene>
    <name evidence="10" type="ORF">SAMN05216241_101349</name>
</gene>
<dbReference type="AlphaFoldDB" id="A0A1G7LRD9"/>
<organism evidence="10 11">
    <name type="scientific">Limimonas halophila</name>
    <dbReference type="NCBI Taxonomy" id="1082479"/>
    <lineage>
        <taxon>Bacteria</taxon>
        <taxon>Pseudomonadati</taxon>
        <taxon>Pseudomonadota</taxon>
        <taxon>Alphaproteobacteria</taxon>
        <taxon>Rhodospirillales</taxon>
        <taxon>Rhodovibrionaceae</taxon>
        <taxon>Limimonas</taxon>
    </lineage>
</organism>
<dbReference type="GO" id="GO:0018580">
    <property type="term" value="F:nitronate monooxygenase activity"/>
    <property type="evidence" value="ECO:0007669"/>
    <property type="project" value="InterPro"/>
</dbReference>
<evidence type="ECO:0000256" key="4">
    <source>
        <dbReference type="ARBA" id="ARBA00022630"/>
    </source>
</evidence>
<keyword evidence="5" id="KW-0288">FMN</keyword>
<keyword evidence="3" id="KW-0216">Detoxification</keyword>
<evidence type="ECO:0000313" key="11">
    <source>
        <dbReference type="Proteomes" id="UP000199415"/>
    </source>
</evidence>
<proteinExistence type="inferred from homology"/>
<evidence type="ECO:0000256" key="6">
    <source>
        <dbReference type="ARBA" id="ARBA00023002"/>
    </source>
</evidence>
<name>A0A1G7LRD9_9PROT</name>
<protein>
    <recommendedName>
        <fullName evidence="8">Propionate 3-nitronate monooxygenase</fullName>
    </recommendedName>
</protein>
<evidence type="ECO:0000256" key="7">
    <source>
        <dbReference type="ARBA" id="ARBA00023033"/>
    </source>
</evidence>
<dbReference type="PANTHER" id="PTHR42747:SF3">
    <property type="entry name" value="NITRONATE MONOOXYGENASE-RELATED"/>
    <property type="match status" value="1"/>
</dbReference>
<dbReference type="CDD" id="cd04730">
    <property type="entry name" value="NPD_like"/>
    <property type="match status" value="1"/>
</dbReference>
<dbReference type="InterPro" id="IPR004136">
    <property type="entry name" value="NMO"/>
</dbReference>
<evidence type="ECO:0000313" key="10">
    <source>
        <dbReference type="EMBL" id="SDF52082.1"/>
    </source>
</evidence>
<dbReference type="Gene3D" id="3.20.20.70">
    <property type="entry name" value="Aldolase class I"/>
    <property type="match status" value="1"/>
</dbReference>
<sequence>MWPATDLTEELGVRAPILQAPMWGGIATPELAAAVGEAGGVGALGTADMPSDRIADAVAAVRARTDAPLHLDLALAPPTGDGAPVARASAALHPFREELDLDAPDVSPEPEPPTLERQVEAVCGARPAVVSVTGGVPPETVLRTVRSTGALVLATATTVTEGIMLADTGLVDVIVAQGAEAGGPRATFAVPADHGLVGTLALVQGLRAAVRRPVIAAGGIMTGEAIRAALALGAVGVMMGTAFVAVDESGADGTYANAVKTARDDGTVVTRAFTGRPERVVRNRFVMEVADAPIADYPAQAALTAPIRRAAAERRMPELRALRAGQGAALARRVPVGDLMTALEAETGMA</sequence>
<keyword evidence="6" id="KW-0560">Oxidoreductase</keyword>
<comment type="similarity">
    <text evidence="2">Belongs to the nitronate monooxygenase family. NMO class I subfamily.</text>
</comment>
<dbReference type="GO" id="GO:0009636">
    <property type="term" value="P:response to toxic substance"/>
    <property type="evidence" value="ECO:0007669"/>
    <property type="project" value="UniProtKB-KW"/>
</dbReference>
<dbReference type="OrthoDB" id="9778912at2"/>
<evidence type="ECO:0000256" key="8">
    <source>
        <dbReference type="ARBA" id="ARBA00031155"/>
    </source>
</evidence>
<dbReference type="EMBL" id="FNCE01000001">
    <property type="protein sequence ID" value="SDF52082.1"/>
    <property type="molecule type" value="Genomic_DNA"/>
</dbReference>
<dbReference type="RefSeq" id="WP_090018377.1">
    <property type="nucleotide sequence ID" value="NZ_FNCE01000001.1"/>
</dbReference>
<keyword evidence="11" id="KW-1185">Reference proteome</keyword>
<dbReference type="Proteomes" id="UP000199415">
    <property type="component" value="Unassembled WGS sequence"/>
</dbReference>
<dbReference type="STRING" id="1082479.SAMN05216241_101349"/>
<evidence type="ECO:0000256" key="2">
    <source>
        <dbReference type="ARBA" id="ARBA00009881"/>
    </source>
</evidence>
<accession>A0A1G7LRD9</accession>
<dbReference type="SUPFAM" id="SSF51412">
    <property type="entry name" value="Inosine monophosphate dehydrogenase (IMPDH)"/>
    <property type="match status" value="1"/>
</dbReference>
<evidence type="ECO:0000256" key="1">
    <source>
        <dbReference type="ARBA" id="ARBA00001917"/>
    </source>
</evidence>
<dbReference type="Pfam" id="PF03060">
    <property type="entry name" value="NMO"/>
    <property type="match status" value="1"/>
</dbReference>
<keyword evidence="7 10" id="KW-0503">Monooxygenase</keyword>
<reference evidence="10 11" key="1">
    <citation type="submission" date="2016-10" db="EMBL/GenBank/DDBJ databases">
        <authorList>
            <person name="de Groot N.N."/>
        </authorList>
    </citation>
    <scope>NUCLEOTIDE SEQUENCE [LARGE SCALE GENOMIC DNA]</scope>
    <source>
        <strain evidence="10 11">DSM 25584</strain>
    </source>
</reference>
<comment type="cofactor">
    <cofactor evidence="1">
        <name>FMN</name>
        <dbReference type="ChEBI" id="CHEBI:58210"/>
    </cofactor>
</comment>
<evidence type="ECO:0000256" key="5">
    <source>
        <dbReference type="ARBA" id="ARBA00022643"/>
    </source>
</evidence>
<evidence type="ECO:0000256" key="3">
    <source>
        <dbReference type="ARBA" id="ARBA00022575"/>
    </source>
</evidence>
<dbReference type="PANTHER" id="PTHR42747">
    <property type="entry name" value="NITRONATE MONOOXYGENASE-RELATED"/>
    <property type="match status" value="1"/>
</dbReference>
<comment type="catalytic activity">
    <reaction evidence="9">
        <text>3 propionate 3-nitronate + 3 O2 + H2O = 3 3-oxopropanoate + 2 nitrate + nitrite + H2O2 + 3 H(+)</text>
        <dbReference type="Rhea" id="RHEA:57332"/>
        <dbReference type="ChEBI" id="CHEBI:15377"/>
        <dbReference type="ChEBI" id="CHEBI:15378"/>
        <dbReference type="ChEBI" id="CHEBI:15379"/>
        <dbReference type="ChEBI" id="CHEBI:16240"/>
        <dbReference type="ChEBI" id="CHEBI:16301"/>
        <dbReference type="ChEBI" id="CHEBI:17632"/>
        <dbReference type="ChEBI" id="CHEBI:33190"/>
        <dbReference type="ChEBI" id="CHEBI:136067"/>
    </reaction>
</comment>
<keyword evidence="4" id="KW-0285">Flavoprotein</keyword>
<evidence type="ECO:0000256" key="9">
    <source>
        <dbReference type="ARBA" id="ARBA00049401"/>
    </source>
</evidence>
<dbReference type="InterPro" id="IPR013785">
    <property type="entry name" value="Aldolase_TIM"/>
</dbReference>